<protein>
    <recommendedName>
        <fullName evidence="4">Abortive infection protein, AbiV family</fullName>
    </recommendedName>
</protein>
<dbReference type="EMBL" id="BNAR01000018">
    <property type="protein sequence ID" value="GHH57447.1"/>
    <property type="molecule type" value="Genomic_DNA"/>
</dbReference>
<proteinExistence type="predicted"/>
<evidence type="ECO:0000313" key="2">
    <source>
        <dbReference type="EMBL" id="GHH57447.1"/>
    </source>
</evidence>
<sequence length="261" mass="28770">MGQEPQLADGAQSPPRPTPEINTAEDYIRQALTDAASLLERVIDPENGNLNHIAIAHYISKFPAVVFLEALRRRDPKGADRLAVWVQKSMEDGETAGELNWEWSRQIADGHPMTWLGGEADRQPPIPAGLSTAEITTRDGLTADLPYVPTRTPGLIVTQTLAGSFDGADWKRAEGKWGITHEPTLLRVQNWDYPLDVAQSVAARLGELDVDWTHVSRDFVLKLDHDTRKAILAVFEAHDLCSSCSDGDHQPVLPFRAEVAA</sequence>
<feature type="region of interest" description="Disordered" evidence="1">
    <location>
        <begin position="1"/>
        <end position="21"/>
    </location>
</feature>
<dbReference type="Proteomes" id="UP000605568">
    <property type="component" value="Unassembled WGS sequence"/>
</dbReference>
<evidence type="ECO:0000256" key="1">
    <source>
        <dbReference type="SAM" id="MobiDB-lite"/>
    </source>
</evidence>
<name>A0ABQ3MTR2_9PSEU</name>
<keyword evidence="3" id="KW-1185">Reference proteome</keyword>
<gene>
    <name evidence="2" type="ORF">GCM10017774_76950</name>
</gene>
<dbReference type="RefSeq" id="WP_191304335.1">
    <property type="nucleotide sequence ID" value="NZ_BNAR01000018.1"/>
</dbReference>
<reference evidence="3" key="1">
    <citation type="journal article" date="2019" name="Int. J. Syst. Evol. Microbiol.">
        <title>The Global Catalogue of Microorganisms (GCM) 10K type strain sequencing project: providing services to taxonomists for standard genome sequencing and annotation.</title>
        <authorList>
            <consortium name="The Broad Institute Genomics Platform"/>
            <consortium name="The Broad Institute Genome Sequencing Center for Infectious Disease"/>
            <person name="Wu L."/>
            <person name="Ma J."/>
        </authorList>
    </citation>
    <scope>NUCLEOTIDE SEQUENCE [LARGE SCALE GENOMIC DNA]</scope>
    <source>
        <strain evidence="3">CGMCC 4.7367</strain>
    </source>
</reference>
<organism evidence="2 3">
    <name type="scientific">Lentzea cavernae</name>
    <dbReference type="NCBI Taxonomy" id="2020703"/>
    <lineage>
        <taxon>Bacteria</taxon>
        <taxon>Bacillati</taxon>
        <taxon>Actinomycetota</taxon>
        <taxon>Actinomycetes</taxon>
        <taxon>Pseudonocardiales</taxon>
        <taxon>Pseudonocardiaceae</taxon>
        <taxon>Lentzea</taxon>
    </lineage>
</organism>
<evidence type="ECO:0000313" key="3">
    <source>
        <dbReference type="Proteomes" id="UP000605568"/>
    </source>
</evidence>
<accession>A0ABQ3MTR2</accession>
<evidence type="ECO:0008006" key="4">
    <source>
        <dbReference type="Google" id="ProtNLM"/>
    </source>
</evidence>
<comment type="caution">
    <text evidence="2">The sequence shown here is derived from an EMBL/GenBank/DDBJ whole genome shotgun (WGS) entry which is preliminary data.</text>
</comment>